<gene>
    <name evidence="1" type="ORF">AB0I59_38645</name>
</gene>
<dbReference type="RefSeq" id="WP_358141305.1">
    <property type="nucleotide sequence ID" value="NZ_JBFALK010000032.1"/>
</dbReference>
<name>A0ABV3GTB9_MICGL</name>
<sequence>MSPSRAACKDTCTYSVQVADSTDFVRNTAYKADILSTSITWTITGCEQ</sequence>
<dbReference type="EMBL" id="JBFALK010000032">
    <property type="protein sequence ID" value="MEV0974547.1"/>
    <property type="molecule type" value="Genomic_DNA"/>
</dbReference>
<dbReference type="Proteomes" id="UP001551675">
    <property type="component" value="Unassembled WGS sequence"/>
</dbReference>
<proteinExistence type="predicted"/>
<evidence type="ECO:0008006" key="3">
    <source>
        <dbReference type="Google" id="ProtNLM"/>
    </source>
</evidence>
<keyword evidence="2" id="KW-1185">Reference proteome</keyword>
<accession>A0ABV3GTB9</accession>
<organism evidence="1 2">
    <name type="scientific">Microtetraspora glauca</name>
    <dbReference type="NCBI Taxonomy" id="1996"/>
    <lineage>
        <taxon>Bacteria</taxon>
        <taxon>Bacillati</taxon>
        <taxon>Actinomycetota</taxon>
        <taxon>Actinomycetes</taxon>
        <taxon>Streptosporangiales</taxon>
        <taxon>Streptosporangiaceae</taxon>
        <taxon>Microtetraspora</taxon>
    </lineage>
</organism>
<comment type="caution">
    <text evidence="1">The sequence shown here is derived from an EMBL/GenBank/DDBJ whole genome shotgun (WGS) entry which is preliminary data.</text>
</comment>
<evidence type="ECO:0000313" key="1">
    <source>
        <dbReference type="EMBL" id="MEV0974547.1"/>
    </source>
</evidence>
<reference evidence="1 2" key="1">
    <citation type="submission" date="2024-06" db="EMBL/GenBank/DDBJ databases">
        <title>The Natural Products Discovery Center: Release of the First 8490 Sequenced Strains for Exploring Actinobacteria Biosynthetic Diversity.</title>
        <authorList>
            <person name="Kalkreuter E."/>
            <person name="Kautsar S.A."/>
            <person name="Yang D."/>
            <person name="Bader C.D."/>
            <person name="Teijaro C.N."/>
            <person name="Fluegel L."/>
            <person name="Davis C.M."/>
            <person name="Simpson J.R."/>
            <person name="Lauterbach L."/>
            <person name="Steele A.D."/>
            <person name="Gui C."/>
            <person name="Meng S."/>
            <person name="Li G."/>
            <person name="Viehrig K."/>
            <person name="Ye F."/>
            <person name="Su P."/>
            <person name="Kiefer A.F."/>
            <person name="Nichols A."/>
            <person name="Cepeda A.J."/>
            <person name="Yan W."/>
            <person name="Fan B."/>
            <person name="Jiang Y."/>
            <person name="Adhikari A."/>
            <person name="Zheng C.-J."/>
            <person name="Schuster L."/>
            <person name="Cowan T.M."/>
            <person name="Smanski M.J."/>
            <person name="Chevrette M.G."/>
            <person name="De Carvalho L.P.S."/>
            <person name="Shen B."/>
        </authorList>
    </citation>
    <scope>NUCLEOTIDE SEQUENCE [LARGE SCALE GENOMIC DNA]</scope>
    <source>
        <strain evidence="1 2">NPDC050100</strain>
    </source>
</reference>
<evidence type="ECO:0000313" key="2">
    <source>
        <dbReference type="Proteomes" id="UP001551675"/>
    </source>
</evidence>
<protein>
    <recommendedName>
        <fullName evidence="3">DUF4360 domain-containing protein</fullName>
    </recommendedName>
</protein>